<evidence type="ECO:0000256" key="6">
    <source>
        <dbReference type="ARBA" id="ARBA00022989"/>
    </source>
</evidence>
<dbReference type="PANTHER" id="PTHR11403">
    <property type="entry name" value="CYTOCHROME C OXIDASE SUBUNIT III"/>
    <property type="match status" value="1"/>
</dbReference>
<dbReference type="CDD" id="cd01665">
    <property type="entry name" value="Cyt_c_Oxidase_III"/>
    <property type="match status" value="1"/>
</dbReference>
<feature type="transmembrane region" description="Helical" evidence="9">
    <location>
        <begin position="45"/>
        <end position="62"/>
    </location>
</feature>
<proteinExistence type="inferred from homology"/>
<name>A0A075B8Z0_NILLU</name>
<comment type="function">
    <text evidence="8">Component of the cytochrome c oxidase, the last enzyme in the mitochondrial electron transport chain which drives oxidative phosphorylation. The respiratory chain contains 3 multisubunit complexes succinate dehydrogenase (complex II, CII), ubiquinol-cytochrome c oxidoreductase (cytochrome b-c1 complex, complex III, CIII) and cytochrome c oxidase (complex IV, CIV), that cooperate to transfer electrons derived from NADH and succinate to molecular oxygen, creating an electrochemical gradient over the inner membrane that drives transmembrane transport and the ATP synthase. Cytochrome c oxidase is the component of the respiratory chain that catalyzes the reduction of oxygen to water. Electrons originating from reduced cytochrome c in the intermembrane space (IMS) are transferred via the dinuclear copper A center (CU(A)) of subunit 2 and heme A of subunit 1 to the active site in subunit 1, a binuclear center (BNC) formed by heme A3 and copper B (CU(B)). The BNC reduces molecular oxygen to 2 water molecules using 4 electrons from cytochrome c in the IMS and 4 protons from the mitochondrial matrix.</text>
</comment>
<feature type="domain" description="Heme-copper oxidase subunit III family profile" evidence="10">
    <location>
        <begin position="9"/>
        <end position="265"/>
    </location>
</feature>
<evidence type="ECO:0000256" key="5">
    <source>
        <dbReference type="ARBA" id="ARBA00022967"/>
    </source>
</evidence>
<evidence type="ECO:0000256" key="3">
    <source>
        <dbReference type="ARBA" id="ARBA00015944"/>
    </source>
</evidence>
<comment type="similarity">
    <text evidence="2 8">Belongs to the cytochrome c oxidase subunit 3 family.</text>
</comment>
<dbReference type="EMBL" id="JN563997">
    <property type="protein sequence ID" value="AEP27283.1"/>
    <property type="molecule type" value="Genomic_DNA"/>
</dbReference>
<evidence type="ECO:0000256" key="4">
    <source>
        <dbReference type="ARBA" id="ARBA00022692"/>
    </source>
</evidence>
<dbReference type="PANTHER" id="PTHR11403:SF7">
    <property type="entry name" value="CYTOCHROME C OXIDASE SUBUNIT 3"/>
    <property type="match status" value="1"/>
</dbReference>
<dbReference type="InterPro" id="IPR035973">
    <property type="entry name" value="Cyt_c_oxidase_su3-like_sf"/>
</dbReference>
<protein>
    <recommendedName>
        <fullName evidence="3 8">Cytochrome c oxidase subunit 3</fullName>
    </recommendedName>
</protein>
<dbReference type="InterPro" id="IPR033945">
    <property type="entry name" value="Cyt_c_oxase_su3_dom"/>
</dbReference>
<dbReference type="OrthoDB" id="10050457at2759"/>
<reference evidence="11" key="1">
    <citation type="journal article" date="2015" name="J. Econ. Entomol.">
        <title>Intraspecific and Interspecific Variations in the Mitochondrial Genomes of Nilaparvata (Hemiptera: Delphacidae).</title>
        <authorList>
            <person name="Lv L."/>
            <person name="Peng X."/>
            <person name="Jing S."/>
            <person name="Liu B."/>
            <person name="Zhu L."/>
            <person name="He G."/>
        </authorList>
    </citation>
    <scope>NUCLEOTIDE SEQUENCE</scope>
</reference>
<dbReference type="Pfam" id="PF00510">
    <property type="entry name" value="COX3"/>
    <property type="match status" value="1"/>
</dbReference>
<dbReference type="InterPro" id="IPR013833">
    <property type="entry name" value="Cyt_c_oxidase_su3_a-hlx"/>
</dbReference>
<dbReference type="GO" id="GO:0006123">
    <property type="term" value="P:mitochondrial electron transport, cytochrome c to oxygen"/>
    <property type="evidence" value="ECO:0007669"/>
    <property type="project" value="TreeGrafter"/>
</dbReference>
<evidence type="ECO:0000259" key="10">
    <source>
        <dbReference type="PROSITE" id="PS50253"/>
    </source>
</evidence>
<evidence type="ECO:0000256" key="1">
    <source>
        <dbReference type="ARBA" id="ARBA00004141"/>
    </source>
</evidence>
<evidence type="ECO:0000256" key="7">
    <source>
        <dbReference type="ARBA" id="ARBA00023136"/>
    </source>
</evidence>
<feature type="transmembrane region" description="Helical" evidence="9">
    <location>
        <begin position="21"/>
        <end position="39"/>
    </location>
</feature>
<geneLocation type="mitochondrion" evidence="11"/>
<feature type="transmembrane region" description="Helical" evidence="9">
    <location>
        <begin position="163"/>
        <end position="183"/>
    </location>
</feature>
<keyword evidence="4 8" id="KW-0812">Transmembrane</keyword>
<evidence type="ECO:0000256" key="8">
    <source>
        <dbReference type="RuleBase" id="RU003375"/>
    </source>
</evidence>
<evidence type="ECO:0000313" key="11">
    <source>
        <dbReference type="EMBL" id="AEP27283.1"/>
    </source>
</evidence>
<keyword evidence="5" id="KW-1278">Translocase</keyword>
<evidence type="ECO:0000256" key="2">
    <source>
        <dbReference type="ARBA" id="ARBA00010581"/>
    </source>
</evidence>
<dbReference type="GO" id="GO:0004129">
    <property type="term" value="F:cytochrome-c oxidase activity"/>
    <property type="evidence" value="ECO:0007669"/>
    <property type="project" value="InterPro"/>
</dbReference>
<feature type="transmembrane region" description="Helical" evidence="9">
    <location>
        <begin position="195"/>
        <end position="223"/>
    </location>
</feature>
<accession>A0A075B8Z0</accession>
<keyword evidence="8 11" id="KW-0496">Mitochondrion</keyword>
<dbReference type="Gene3D" id="1.20.120.80">
    <property type="entry name" value="Cytochrome c oxidase, subunit III, four-helix bundle"/>
    <property type="match status" value="1"/>
</dbReference>
<dbReference type="GO" id="GO:0016020">
    <property type="term" value="C:membrane"/>
    <property type="evidence" value="ECO:0007669"/>
    <property type="project" value="UniProtKB-SubCell"/>
</dbReference>
<organism evidence="11">
    <name type="scientific">Nilaparvata lugens</name>
    <name type="common">Brown planthopper</name>
    <dbReference type="NCBI Taxonomy" id="108931"/>
    <lineage>
        <taxon>Eukaryota</taxon>
        <taxon>Metazoa</taxon>
        <taxon>Ecdysozoa</taxon>
        <taxon>Arthropoda</taxon>
        <taxon>Hexapoda</taxon>
        <taxon>Insecta</taxon>
        <taxon>Pterygota</taxon>
        <taxon>Neoptera</taxon>
        <taxon>Paraneoptera</taxon>
        <taxon>Hemiptera</taxon>
        <taxon>Auchenorrhyncha</taxon>
        <taxon>Fulgoroidea</taxon>
        <taxon>Delphacidae</taxon>
        <taxon>Delphacinae</taxon>
        <taxon>Nilaparvata</taxon>
    </lineage>
</organism>
<feature type="transmembrane region" description="Helical" evidence="9">
    <location>
        <begin position="244"/>
        <end position="263"/>
    </location>
</feature>
<dbReference type="FunFam" id="1.20.120.80:FF:000002">
    <property type="entry name" value="Cytochrome c oxidase subunit 3"/>
    <property type="match status" value="1"/>
</dbReference>
<feature type="transmembrane region" description="Helical" evidence="9">
    <location>
        <begin position="133"/>
        <end position="151"/>
    </location>
</feature>
<dbReference type="InterPro" id="IPR000298">
    <property type="entry name" value="Cyt_c_oxidase-like_su3"/>
</dbReference>
<keyword evidence="7 9" id="KW-0472">Membrane</keyword>
<comment type="subcellular location">
    <subcellularLocation>
        <location evidence="1">Membrane</location>
        <topology evidence="1">Multi-pass membrane protein</topology>
    </subcellularLocation>
</comment>
<feature type="transmembrane region" description="Helical" evidence="9">
    <location>
        <begin position="83"/>
        <end position="106"/>
    </location>
</feature>
<dbReference type="AlphaFoldDB" id="A0A075B8Z0"/>
<dbReference type="Gene3D" id="1.10.287.70">
    <property type="match status" value="1"/>
</dbReference>
<dbReference type="GO" id="GO:0005739">
    <property type="term" value="C:mitochondrion"/>
    <property type="evidence" value="ECO:0007669"/>
    <property type="project" value="TreeGrafter"/>
</dbReference>
<evidence type="ECO:0000256" key="9">
    <source>
        <dbReference type="SAM" id="Phobius"/>
    </source>
</evidence>
<sequence>MLQKFHMKKNHPFHLVTKSPWPILVSFSMLNFLIGFINLMNESPLLFYLSSLTMMINLTQWWRDVKRESSIKGDHTKIVKEMIKMGMIMFIMSEIMFFLSFFWSFLHSSLAPSIEIGMKWPPKGVTPFNPMEIPLLNTIILVSSGASITWAHHSLLSNKLNQTIKSMIITITMGLYFSILQWWEYKNAPFTISDSIFGSSFFMTTGFHGIHVIMGTIFILTALESILVMKSNYLNHISFELSAWYWHFVDVIWLFLYIILYWWNK</sequence>
<dbReference type="PROSITE" id="PS50253">
    <property type="entry name" value="COX3"/>
    <property type="match status" value="1"/>
</dbReference>
<keyword evidence="6 9" id="KW-1133">Transmembrane helix</keyword>
<dbReference type="SUPFAM" id="SSF81452">
    <property type="entry name" value="Cytochrome c oxidase subunit III-like"/>
    <property type="match status" value="1"/>
</dbReference>
<gene>
    <name evidence="11" type="primary">COX3</name>
</gene>
<dbReference type="InterPro" id="IPR024791">
    <property type="entry name" value="Cyt_c/ubiquinol_Oxase_su3"/>
</dbReference>